<name>A0A1Z3N9T3_BDEBC</name>
<dbReference type="PROSITE" id="PS51704">
    <property type="entry name" value="GP_PDE"/>
    <property type="match status" value="1"/>
</dbReference>
<dbReference type="CDD" id="cd08556">
    <property type="entry name" value="GDPD"/>
    <property type="match status" value="1"/>
</dbReference>
<evidence type="ECO:0000313" key="2">
    <source>
        <dbReference type="EMBL" id="ASD64207.1"/>
    </source>
</evidence>
<accession>A0A1Z3N9T3</accession>
<evidence type="ECO:0000313" key="3">
    <source>
        <dbReference type="Proteomes" id="UP000197003"/>
    </source>
</evidence>
<dbReference type="Proteomes" id="UP000197003">
    <property type="component" value="Chromosome"/>
</dbReference>
<reference evidence="2 3" key="1">
    <citation type="submission" date="2017-04" db="EMBL/GenBank/DDBJ databases">
        <title>Whole genome sequence of Bdellovibrio bacteriovorus strain SSB218315.</title>
        <authorList>
            <person name="Oyedara O."/>
            <person name="Rodriguez-Perez M.A."/>
        </authorList>
    </citation>
    <scope>NUCLEOTIDE SEQUENCE [LARGE SCALE GENOMIC DNA]</scope>
    <source>
        <strain evidence="2 3">SSB218315</strain>
    </source>
</reference>
<gene>
    <name evidence="2" type="ORF">B9G79_11840</name>
</gene>
<dbReference type="OrthoDB" id="5297191at2"/>
<feature type="domain" description="GP-PDE" evidence="1">
    <location>
        <begin position="1"/>
        <end position="224"/>
    </location>
</feature>
<dbReference type="SUPFAM" id="SSF51695">
    <property type="entry name" value="PLC-like phosphodiesterases"/>
    <property type="match status" value="1"/>
</dbReference>
<dbReference type="GO" id="GO:0006629">
    <property type="term" value="P:lipid metabolic process"/>
    <property type="evidence" value="ECO:0007669"/>
    <property type="project" value="InterPro"/>
</dbReference>
<dbReference type="AlphaFoldDB" id="A0A1Z3N9T3"/>
<sequence length="224" mass="25024">MKLMGHRGARDRAPENTLRSFEFALQSGVAAVEFDIHESKDGVWVVHHDDTLDRTTTSTGRLDACTWADLSKVRTKEGDPLPRLEQVLELFQNAPVQLQIEVKSPGNFKALAELLSKNFLSEKLTVISFNHRWLREFRDHSSIRTTCLLFGLPLNPVEIMKSAGAQGISLSVNWIDQQLVSECHAAGFTVTAWNANDEATFRKMKRIGVDCLGTDVPFTAASWA</sequence>
<dbReference type="InterPro" id="IPR030395">
    <property type="entry name" value="GP_PDE_dom"/>
</dbReference>
<organism evidence="2 3">
    <name type="scientific">Bdellovibrio bacteriovorus</name>
    <dbReference type="NCBI Taxonomy" id="959"/>
    <lineage>
        <taxon>Bacteria</taxon>
        <taxon>Pseudomonadati</taxon>
        <taxon>Bdellovibrionota</taxon>
        <taxon>Bdellovibrionia</taxon>
        <taxon>Bdellovibrionales</taxon>
        <taxon>Pseudobdellovibrionaceae</taxon>
        <taxon>Bdellovibrio</taxon>
    </lineage>
</organism>
<dbReference type="Gene3D" id="3.20.20.190">
    <property type="entry name" value="Phosphatidylinositol (PI) phosphodiesterase"/>
    <property type="match status" value="1"/>
</dbReference>
<dbReference type="RefSeq" id="WP_088565686.1">
    <property type="nucleotide sequence ID" value="NZ_CP020946.1"/>
</dbReference>
<dbReference type="Pfam" id="PF03009">
    <property type="entry name" value="GDPD"/>
    <property type="match status" value="1"/>
</dbReference>
<protein>
    <submittedName>
        <fullName evidence="2">Phosphodiesterase</fullName>
    </submittedName>
</protein>
<proteinExistence type="predicted"/>
<evidence type="ECO:0000259" key="1">
    <source>
        <dbReference type="PROSITE" id="PS51704"/>
    </source>
</evidence>
<dbReference type="EMBL" id="CP020946">
    <property type="protein sequence ID" value="ASD64207.1"/>
    <property type="molecule type" value="Genomic_DNA"/>
</dbReference>
<dbReference type="GO" id="GO:0008081">
    <property type="term" value="F:phosphoric diester hydrolase activity"/>
    <property type="evidence" value="ECO:0007669"/>
    <property type="project" value="InterPro"/>
</dbReference>
<dbReference type="PANTHER" id="PTHR46211:SF14">
    <property type="entry name" value="GLYCEROPHOSPHODIESTER PHOSPHODIESTERASE"/>
    <property type="match status" value="1"/>
</dbReference>
<dbReference type="PANTHER" id="PTHR46211">
    <property type="entry name" value="GLYCEROPHOSPHORYL DIESTER PHOSPHODIESTERASE"/>
    <property type="match status" value="1"/>
</dbReference>
<dbReference type="InterPro" id="IPR017946">
    <property type="entry name" value="PLC-like_Pdiesterase_TIM-brl"/>
</dbReference>